<sequence length="263" mass="29857">MEKIKPEMRIFDAVTSCRQTLLTMCFKLLNLLKLSKAPYVRLVEWSKWHVFWAEENVVPKRHPDSYYWQAKQWFISKVPLLPAHVNPVSPGLSAESAANSYEFAIRQQLKSRTVQVSRSTDCPRFDLILLSLGSGGHVASLYPNQPVLEEESQWVACVSKDESCESVTLTLPVINAAANVTIVASGLDTARPFMDTMWVGSPFVRTRPKWSCLEMETSFGLRMLRLLPCSHVPMNLTPRQLQTPNLKCYLLTKNTPLSLNLEM</sequence>
<protein>
    <recommendedName>
        <fullName evidence="2">Glucosamine/galactosamine-6-phosphate isomerase domain-containing protein</fullName>
    </recommendedName>
</protein>
<dbReference type="AlphaFoldDB" id="A0A2P5X6A4"/>
<evidence type="ECO:0000259" key="2">
    <source>
        <dbReference type="Pfam" id="PF01182"/>
    </source>
</evidence>
<dbReference type="Proteomes" id="UP000239757">
    <property type="component" value="Unassembled WGS sequence"/>
</dbReference>
<name>A0A2P5X6A4_GOSBA</name>
<proteinExistence type="predicted"/>
<gene>
    <name evidence="3" type="ORF">GOBAR_AA21793</name>
</gene>
<dbReference type="Pfam" id="PF01182">
    <property type="entry name" value="Glucosamine_iso"/>
    <property type="match status" value="1"/>
</dbReference>
<accession>A0A2P5X6A4</accession>
<dbReference type="InterPro" id="IPR037171">
    <property type="entry name" value="NagB/RpiA_transferase-like"/>
</dbReference>
<evidence type="ECO:0000313" key="3">
    <source>
        <dbReference type="EMBL" id="PPR98875.1"/>
    </source>
</evidence>
<dbReference type="GO" id="GO:0006098">
    <property type="term" value="P:pentose-phosphate shunt"/>
    <property type="evidence" value="ECO:0007669"/>
    <property type="project" value="UniProtKB-UniPathway"/>
</dbReference>
<organism evidence="3 4">
    <name type="scientific">Gossypium barbadense</name>
    <name type="common">Sea Island cotton</name>
    <name type="synonym">Hibiscus barbadensis</name>
    <dbReference type="NCBI Taxonomy" id="3634"/>
    <lineage>
        <taxon>Eukaryota</taxon>
        <taxon>Viridiplantae</taxon>
        <taxon>Streptophyta</taxon>
        <taxon>Embryophyta</taxon>
        <taxon>Tracheophyta</taxon>
        <taxon>Spermatophyta</taxon>
        <taxon>Magnoliopsida</taxon>
        <taxon>eudicotyledons</taxon>
        <taxon>Gunneridae</taxon>
        <taxon>Pentapetalae</taxon>
        <taxon>rosids</taxon>
        <taxon>malvids</taxon>
        <taxon>Malvales</taxon>
        <taxon>Malvaceae</taxon>
        <taxon>Malvoideae</taxon>
        <taxon>Gossypium</taxon>
    </lineage>
</organism>
<dbReference type="SUPFAM" id="SSF100950">
    <property type="entry name" value="NagB/RpiA/CoA transferase-like"/>
    <property type="match status" value="1"/>
</dbReference>
<reference evidence="3 4" key="1">
    <citation type="submission" date="2015-01" db="EMBL/GenBank/DDBJ databases">
        <title>Genome of allotetraploid Gossypium barbadense reveals genomic plasticity and fiber elongation in cotton evolution.</title>
        <authorList>
            <person name="Chen X."/>
            <person name="Liu X."/>
            <person name="Zhao B."/>
            <person name="Zheng H."/>
            <person name="Hu Y."/>
            <person name="Lu G."/>
            <person name="Yang C."/>
            <person name="Chen J."/>
            <person name="Shan C."/>
            <person name="Zhang L."/>
            <person name="Zhou Y."/>
            <person name="Wang L."/>
            <person name="Guo W."/>
            <person name="Bai Y."/>
            <person name="Ruan J."/>
            <person name="Shangguan X."/>
            <person name="Mao Y."/>
            <person name="Jiang J."/>
            <person name="Zhu Y."/>
            <person name="Lei J."/>
            <person name="Kang H."/>
            <person name="Chen S."/>
            <person name="He X."/>
            <person name="Wang R."/>
            <person name="Wang Y."/>
            <person name="Chen J."/>
            <person name="Wang L."/>
            <person name="Yu S."/>
            <person name="Wang B."/>
            <person name="Wei J."/>
            <person name="Song S."/>
            <person name="Lu X."/>
            <person name="Gao Z."/>
            <person name="Gu W."/>
            <person name="Deng X."/>
            <person name="Ma D."/>
            <person name="Wang S."/>
            <person name="Liang W."/>
            <person name="Fang L."/>
            <person name="Cai C."/>
            <person name="Zhu X."/>
            <person name="Zhou B."/>
            <person name="Zhang Y."/>
            <person name="Chen Z."/>
            <person name="Xu S."/>
            <person name="Zhu R."/>
            <person name="Wang S."/>
            <person name="Zhang T."/>
            <person name="Zhao G."/>
        </authorList>
    </citation>
    <scope>NUCLEOTIDE SEQUENCE [LARGE SCALE GENOMIC DNA]</scope>
    <source>
        <strain evidence="4">cv. Xinhai21</strain>
        <tissue evidence="3">Leaf</tissue>
    </source>
</reference>
<dbReference type="UniPathway" id="UPA00115"/>
<evidence type="ECO:0000256" key="1">
    <source>
        <dbReference type="ARBA" id="ARBA00004959"/>
    </source>
</evidence>
<comment type="pathway">
    <text evidence="1">Carbohydrate degradation; pentose phosphate pathway.</text>
</comment>
<dbReference type="PANTHER" id="PTHR11054:SF13">
    <property type="entry name" value="6-PHOSPHOGLUCONOLACTONASE-RELATED"/>
    <property type="match status" value="1"/>
</dbReference>
<feature type="domain" description="Glucosamine/galactosamine-6-phosphate isomerase" evidence="2">
    <location>
        <begin position="32"/>
        <end position="188"/>
    </location>
</feature>
<dbReference type="GO" id="GO:0005975">
    <property type="term" value="P:carbohydrate metabolic process"/>
    <property type="evidence" value="ECO:0007669"/>
    <property type="project" value="InterPro"/>
</dbReference>
<dbReference type="InterPro" id="IPR006148">
    <property type="entry name" value="Glc/Gal-6P_isomerase"/>
</dbReference>
<dbReference type="PANTHER" id="PTHR11054">
    <property type="entry name" value="6-PHOSPHOGLUCONOLACTONASE"/>
    <property type="match status" value="1"/>
</dbReference>
<dbReference type="InterPro" id="IPR039104">
    <property type="entry name" value="6PGL"/>
</dbReference>
<evidence type="ECO:0000313" key="4">
    <source>
        <dbReference type="Proteomes" id="UP000239757"/>
    </source>
</evidence>
<dbReference type="EMBL" id="KZ665574">
    <property type="protein sequence ID" value="PPR98875.1"/>
    <property type="molecule type" value="Genomic_DNA"/>
</dbReference>
<dbReference type="OrthoDB" id="432544at2759"/>
<dbReference type="Gene3D" id="3.40.50.1360">
    <property type="match status" value="1"/>
</dbReference>